<dbReference type="InterPro" id="IPR001005">
    <property type="entry name" value="SANT/Myb"/>
</dbReference>
<feature type="domain" description="HTH myb-type" evidence="4">
    <location>
        <begin position="152"/>
        <end position="211"/>
    </location>
</feature>
<evidence type="ECO:0000256" key="1">
    <source>
        <dbReference type="ARBA" id="ARBA00023242"/>
    </source>
</evidence>
<evidence type="ECO:0000259" key="4">
    <source>
        <dbReference type="PROSITE" id="PS51294"/>
    </source>
</evidence>
<evidence type="ECO:0000313" key="6">
    <source>
        <dbReference type="Proteomes" id="UP001218188"/>
    </source>
</evidence>
<dbReference type="Gene3D" id="1.10.10.60">
    <property type="entry name" value="Homeodomain-like"/>
    <property type="match status" value="2"/>
</dbReference>
<keyword evidence="1" id="KW-0539">Nucleus</keyword>
<dbReference type="SUPFAM" id="SSF46689">
    <property type="entry name" value="Homeodomain-like"/>
    <property type="match status" value="2"/>
</dbReference>
<organism evidence="5 6">
    <name type="scientific">Mycena alexandri</name>
    <dbReference type="NCBI Taxonomy" id="1745969"/>
    <lineage>
        <taxon>Eukaryota</taxon>
        <taxon>Fungi</taxon>
        <taxon>Dikarya</taxon>
        <taxon>Basidiomycota</taxon>
        <taxon>Agaricomycotina</taxon>
        <taxon>Agaricomycetes</taxon>
        <taxon>Agaricomycetidae</taxon>
        <taxon>Agaricales</taxon>
        <taxon>Marasmiineae</taxon>
        <taxon>Mycenaceae</taxon>
        <taxon>Mycena</taxon>
    </lineage>
</organism>
<dbReference type="PANTHER" id="PTHR46734">
    <property type="entry name" value="TELOMERIC REPEAT-BINDING FACTOR 1 TERF1"/>
    <property type="match status" value="1"/>
</dbReference>
<feature type="compositionally biased region" description="Acidic residues" evidence="2">
    <location>
        <begin position="121"/>
        <end position="131"/>
    </location>
</feature>
<keyword evidence="6" id="KW-1185">Reference proteome</keyword>
<dbReference type="Proteomes" id="UP001218188">
    <property type="component" value="Unassembled WGS sequence"/>
</dbReference>
<feature type="domain" description="Myb-like" evidence="3">
    <location>
        <begin position="309"/>
        <end position="360"/>
    </location>
</feature>
<dbReference type="SMART" id="SM00717">
    <property type="entry name" value="SANT"/>
    <property type="match status" value="2"/>
</dbReference>
<evidence type="ECO:0000259" key="3">
    <source>
        <dbReference type="PROSITE" id="PS50090"/>
    </source>
</evidence>
<evidence type="ECO:0008006" key="7">
    <source>
        <dbReference type="Google" id="ProtNLM"/>
    </source>
</evidence>
<evidence type="ECO:0000313" key="5">
    <source>
        <dbReference type="EMBL" id="KAJ7019719.1"/>
    </source>
</evidence>
<dbReference type="PROSITE" id="PS50090">
    <property type="entry name" value="MYB_LIKE"/>
    <property type="match status" value="2"/>
</dbReference>
<feature type="compositionally biased region" description="Low complexity" evidence="2">
    <location>
        <begin position="248"/>
        <end position="284"/>
    </location>
</feature>
<reference evidence="5" key="1">
    <citation type="submission" date="2023-03" db="EMBL/GenBank/DDBJ databases">
        <title>Massive genome expansion in bonnet fungi (Mycena s.s.) driven by repeated elements and novel gene families across ecological guilds.</title>
        <authorList>
            <consortium name="Lawrence Berkeley National Laboratory"/>
            <person name="Harder C.B."/>
            <person name="Miyauchi S."/>
            <person name="Viragh M."/>
            <person name="Kuo A."/>
            <person name="Thoen E."/>
            <person name="Andreopoulos B."/>
            <person name="Lu D."/>
            <person name="Skrede I."/>
            <person name="Drula E."/>
            <person name="Henrissat B."/>
            <person name="Morin E."/>
            <person name="Kohler A."/>
            <person name="Barry K."/>
            <person name="LaButti K."/>
            <person name="Morin E."/>
            <person name="Salamov A."/>
            <person name="Lipzen A."/>
            <person name="Mereny Z."/>
            <person name="Hegedus B."/>
            <person name="Baldrian P."/>
            <person name="Stursova M."/>
            <person name="Weitz H."/>
            <person name="Taylor A."/>
            <person name="Grigoriev I.V."/>
            <person name="Nagy L.G."/>
            <person name="Martin F."/>
            <person name="Kauserud H."/>
        </authorList>
    </citation>
    <scope>NUCLEOTIDE SEQUENCE</scope>
    <source>
        <strain evidence="5">CBHHK200</strain>
    </source>
</reference>
<comment type="caution">
    <text evidence="5">The sequence shown here is derived from an EMBL/GenBank/DDBJ whole genome shotgun (WGS) entry which is preliminary data.</text>
</comment>
<evidence type="ECO:0000256" key="2">
    <source>
        <dbReference type="SAM" id="MobiDB-lite"/>
    </source>
</evidence>
<dbReference type="InterPro" id="IPR009057">
    <property type="entry name" value="Homeodomain-like_sf"/>
</dbReference>
<dbReference type="EMBL" id="JARJCM010000285">
    <property type="protein sequence ID" value="KAJ7019719.1"/>
    <property type="molecule type" value="Genomic_DNA"/>
</dbReference>
<dbReference type="InterPro" id="IPR052450">
    <property type="entry name" value="TRBD-Containing_Protein"/>
</dbReference>
<feature type="non-terminal residue" evidence="5">
    <location>
        <position position="364"/>
    </location>
</feature>
<feature type="compositionally biased region" description="Basic and acidic residues" evidence="2">
    <location>
        <begin position="108"/>
        <end position="117"/>
    </location>
</feature>
<feature type="compositionally biased region" description="Low complexity" evidence="2">
    <location>
        <begin position="10"/>
        <end position="22"/>
    </location>
</feature>
<name>A0AAD6WSW1_9AGAR</name>
<dbReference type="CDD" id="cd11660">
    <property type="entry name" value="SANT_TRF"/>
    <property type="match status" value="1"/>
</dbReference>
<feature type="compositionally biased region" description="Low complexity" evidence="2">
    <location>
        <begin position="39"/>
        <end position="52"/>
    </location>
</feature>
<dbReference type="InterPro" id="IPR017930">
    <property type="entry name" value="Myb_dom"/>
</dbReference>
<feature type="compositionally biased region" description="Low complexity" evidence="2">
    <location>
        <begin position="223"/>
        <end position="236"/>
    </location>
</feature>
<accession>A0AAD6WSW1</accession>
<gene>
    <name evidence="5" type="ORF">C8F04DRAFT_975317</name>
</gene>
<feature type="region of interest" description="Disordered" evidence="2">
    <location>
        <begin position="93"/>
        <end position="142"/>
    </location>
</feature>
<protein>
    <recommendedName>
        <fullName evidence="7">MYB transcription factor</fullName>
    </recommendedName>
</protein>
<proteinExistence type="predicted"/>
<dbReference type="AlphaFoldDB" id="A0AAD6WSW1"/>
<sequence length="364" mass="38618">MAATQSQSLNNNNNNNKNNNNNSVPSSATFSFKAPFLPASATASTSTSTSASGAVPCAPSNPLEGSGQQKQRRVSLALPSSPRLVPAWNFRDDTSVPYADAGRKGKVRRIDTARDDGESGGGEDGDEEGRDIDEGAREGGEGAVVGMESGVKEKKVRRKWTPAETQMLVDGCTKHGVGNWKAILSDPALTFAGRSPVDLKDRFRTYFPEAYRTHYPNARTHLPPSLARAASPSSTSHSPLALNNALAGPSGSSSSSQSPSQSILASTSPLDSPSTTTLSNSTPAPAKPNRSTHPDGTPLFPLPSPLHPKRRPFTPEEDSALLAGFRKHGAAWAAIAKEAPVFGVTGRRSMDLRDRFRNAWPGEY</sequence>
<feature type="region of interest" description="Disordered" evidence="2">
    <location>
        <begin position="216"/>
        <end position="314"/>
    </location>
</feature>
<feature type="domain" description="Myb-like" evidence="3">
    <location>
        <begin position="152"/>
        <end position="207"/>
    </location>
</feature>
<dbReference type="Pfam" id="PF00249">
    <property type="entry name" value="Myb_DNA-binding"/>
    <property type="match status" value="2"/>
</dbReference>
<feature type="region of interest" description="Disordered" evidence="2">
    <location>
        <begin position="1"/>
        <end position="78"/>
    </location>
</feature>
<dbReference type="PROSITE" id="PS51294">
    <property type="entry name" value="HTH_MYB"/>
    <property type="match status" value="2"/>
</dbReference>
<dbReference type="PANTHER" id="PTHR46734:SF1">
    <property type="entry name" value="TELOMERIC REPEAT-BINDING FACTOR 1"/>
    <property type="match status" value="1"/>
</dbReference>
<feature type="domain" description="HTH myb-type" evidence="4">
    <location>
        <begin position="309"/>
        <end position="364"/>
    </location>
</feature>